<dbReference type="VEuPathDB" id="FungiDB:CLCR_09363"/>
<dbReference type="EMBL" id="LGRB01000009">
    <property type="protein sequence ID" value="OCT51898.1"/>
    <property type="molecule type" value="Genomic_DNA"/>
</dbReference>
<gene>
    <name evidence="1" type="ORF">CLCR_09363</name>
</gene>
<protein>
    <submittedName>
        <fullName evidence="1">Uncharacterized protein</fullName>
    </submittedName>
</protein>
<name>A0A1C1CTR3_9EURO</name>
<dbReference type="Proteomes" id="UP000094526">
    <property type="component" value="Unassembled WGS sequence"/>
</dbReference>
<evidence type="ECO:0000313" key="2">
    <source>
        <dbReference type="Proteomes" id="UP000094526"/>
    </source>
</evidence>
<sequence length="79" mass="8879">MILLKQLEHDYVGRSHNPRLREETTYWNALESRSTPTKDQYPGTLDVARLCGNAPNAELVKWPSLLAQNSAAPTKVSTQ</sequence>
<evidence type="ECO:0000313" key="1">
    <source>
        <dbReference type="EMBL" id="OCT51898.1"/>
    </source>
</evidence>
<reference evidence="2" key="1">
    <citation type="submission" date="2015-07" db="EMBL/GenBank/DDBJ databases">
        <authorList>
            <person name="Teixeira M.M."/>
            <person name="Souza R.C."/>
            <person name="Almeida L.G."/>
            <person name="Vicente V.A."/>
            <person name="de Hoog S."/>
            <person name="Bocca A.L."/>
            <person name="de Almeida S.R."/>
            <person name="Vasconcelos A.T."/>
            <person name="Felipe M.S."/>
        </authorList>
    </citation>
    <scope>NUCLEOTIDE SEQUENCE [LARGE SCALE GENOMIC DNA]</scope>
    <source>
        <strain evidence="2">KSF</strain>
    </source>
</reference>
<accession>A0A1C1CTR3</accession>
<organism evidence="1 2">
    <name type="scientific">Cladophialophora carrionii</name>
    <dbReference type="NCBI Taxonomy" id="86049"/>
    <lineage>
        <taxon>Eukaryota</taxon>
        <taxon>Fungi</taxon>
        <taxon>Dikarya</taxon>
        <taxon>Ascomycota</taxon>
        <taxon>Pezizomycotina</taxon>
        <taxon>Eurotiomycetes</taxon>
        <taxon>Chaetothyriomycetidae</taxon>
        <taxon>Chaetothyriales</taxon>
        <taxon>Herpotrichiellaceae</taxon>
        <taxon>Cladophialophora</taxon>
    </lineage>
</organism>
<keyword evidence="2" id="KW-1185">Reference proteome</keyword>
<dbReference type="AlphaFoldDB" id="A0A1C1CTR3"/>
<comment type="caution">
    <text evidence="1">The sequence shown here is derived from an EMBL/GenBank/DDBJ whole genome shotgun (WGS) entry which is preliminary data.</text>
</comment>
<proteinExistence type="predicted"/>